<dbReference type="Proteomes" id="UP001354971">
    <property type="component" value="Unassembled WGS sequence"/>
</dbReference>
<dbReference type="InterPro" id="IPR003329">
    <property type="entry name" value="Cytidylyl_trans"/>
</dbReference>
<dbReference type="SUPFAM" id="SSF53448">
    <property type="entry name" value="Nucleotide-diphospho-sugar transferases"/>
    <property type="match status" value="1"/>
</dbReference>
<protein>
    <submittedName>
        <fullName evidence="1">Acylneuraminate cytidylyltransferase family protein</fullName>
        <ecNumber evidence="1">2.7.7.-</ecNumber>
    </submittedName>
</protein>
<name>A0ABU7LPN4_9PROT</name>
<gene>
    <name evidence="1" type="ORF">V0U79_05745</name>
</gene>
<organism evidence="1 2">
    <name type="scientific">Hyphobacterium lacteum</name>
    <dbReference type="NCBI Taxonomy" id="3116575"/>
    <lineage>
        <taxon>Bacteria</taxon>
        <taxon>Pseudomonadati</taxon>
        <taxon>Pseudomonadota</taxon>
        <taxon>Alphaproteobacteria</taxon>
        <taxon>Maricaulales</taxon>
        <taxon>Maricaulaceae</taxon>
        <taxon>Hyphobacterium</taxon>
    </lineage>
</organism>
<keyword evidence="1" id="KW-0548">Nucleotidyltransferase</keyword>
<reference evidence="1 2" key="1">
    <citation type="submission" date="2024-01" db="EMBL/GenBank/DDBJ databases">
        <title>Hyphobacterium bacterium isolated from marine sediment.</title>
        <authorList>
            <person name="Zhao S."/>
        </authorList>
    </citation>
    <scope>NUCLEOTIDE SEQUENCE [LARGE SCALE GENOMIC DNA]</scope>
    <source>
        <strain evidence="2">HN65</strain>
    </source>
</reference>
<dbReference type="GO" id="GO:0016779">
    <property type="term" value="F:nucleotidyltransferase activity"/>
    <property type="evidence" value="ECO:0007669"/>
    <property type="project" value="UniProtKB-KW"/>
</dbReference>
<dbReference type="CDD" id="cd02513">
    <property type="entry name" value="CMP-NeuAc_Synthase"/>
    <property type="match status" value="1"/>
</dbReference>
<dbReference type="InterPro" id="IPR029044">
    <property type="entry name" value="Nucleotide-diphossugar_trans"/>
</dbReference>
<dbReference type="EC" id="2.7.7.-" evidence="1"/>
<comment type="caution">
    <text evidence="1">The sequence shown here is derived from an EMBL/GenBank/DDBJ whole genome shotgun (WGS) entry which is preliminary data.</text>
</comment>
<dbReference type="InterPro" id="IPR050793">
    <property type="entry name" value="CMP-NeuNAc_synthase"/>
</dbReference>
<sequence length="221" mass="24738">MKGHSSRVPGKNIRPLAGKPCCYWIIAELLKADRIADISVETDDDGIEATVRADFPGIKILRRPDALKGDFVSMNPLIEHHMANSDAEVFLQTHSTNPLLRAETIDAAVEAYFEPGGHDSLFAVSAMHTRLYWPDGSPVNHNPKEMLPTQHLPPIYEENSCLYIFTRDSFAKNGHRVGDNPKLFPTPHLESVDIDEEHDFAYCEFLMERRLAEEAAAAGRS</sequence>
<evidence type="ECO:0000313" key="1">
    <source>
        <dbReference type="EMBL" id="MEE2525862.1"/>
    </source>
</evidence>
<accession>A0ABU7LPN4</accession>
<dbReference type="RefSeq" id="WP_330198522.1">
    <property type="nucleotide sequence ID" value="NZ_JAZDRP010000003.1"/>
</dbReference>
<keyword evidence="2" id="KW-1185">Reference proteome</keyword>
<dbReference type="Gene3D" id="3.90.550.10">
    <property type="entry name" value="Spore Coat Polysaccharide Biosynthesis Protein SpsA, Chain A"/>
    <property type="match status" value="1"/>
</dbReference>
<dbReference type="PANTHER" id="PTHR21485">
    <property type="entry name" value="HAD SUPERFAMILY MEMBERS CMAS AND KDSC"/>
    <property type="match status" value="1"/>
</dbReference>
<dbReference type="Pfam" id="PF02348">
    <property type="entry name" value="CTP_transf_3"/>
    <property type="match status" value="1"/>
</dbReference>
<evidence type="ECO:0000313" key="2">
    <source>
        <dbReference type="Proteomes" id="UP001354971"/>
    </source>
</evidence>
<keyword evidence="1" id="KW-0808">Transferase</keyword>
<dbReference type="EMBL" id="JAZDRP010000003">
    <property type="protein sequence ID" value="MEE2525862.1"/>
    <property type="molecule type" value="Genomic_DNA"/>
</dbReference>
<proteinExistence type="predicted"/>
<dbReference type="PANTHER" id="PTHR21485:SF6">
    <property type="entry name" value="N-ACYLNEURAMINATE CYTIDYLYLTRANSFERASE-RELATED"/>
    <property type="match status" value="1"/>
</dbReference>